<proteinExistence type="predicted"/>
<dbReference type="EMBL" id="JANEYF010003158">
    <property type="protein sequence ID" value="KAJ8938755.1"/>
    <property type="molecule type" value="Genomic_DNA"/>
</dbReference>
<evidence type="ECO:0008006" key="3">
    <source>
        <dbReference type="Google" id="ProtNLM"/>
    </source>
</evidence>
<protein>
    <recommendedName>
        <fullName evidence="3">Transposase</fullName>
    </recommendedName>
</protein>
<comment type="caution">
    <text evidence="1">The sequence shown here is derived from an EMBL/GenBank/DDBJ whole genome shotgun (WGS) entry which is preliminary data.</text>
</comment>
<dbReference type="Proteomes" id="UP001162156">
    <property type="component" value="Unassembled WGS sequence"/>
</dbReference>
<evidence type="ECO:0000313" key="1">
    <source>
        <dbReference type="EMBL" id="KAJ8938755.1"/>
    </source>
</evidence>
<organism evidence="1 2">
    <name type="scientific">Rhamnusium bicolor</name>
    <dbReference type="NCBI Taxonomy" id="1586634"/>
    <lineage>
        <taxon>Eukaryota</taxon>
        <taxon>Metazoa</taxon>
        <taxon>Ecdysozoa</taxon>
        <taxon>Arthropoda</taxon>
        <taxon>Hexapoda</taxon>
        <taxon>Insecta</taxon>
        <taxon>Pterygota</taxon>
        <taxon>Neoptera</taxon>
        <taxon>Endopterygota</taxon>
        <taxon>Coleoptera</taxon>
        <taxon>Polyphaga</taxon>
        <taxon>Cucujiformia</taxon>
        <taxon>Chrysomeloidea</taxon>
        <taxon>Cerambycidae</taxon>
        <taxon>Lepturinae</taxon>
        <taxon>Rhagiini</taxon>
        <taxon>Rhamnusium</taxon>
    </lineage>
</organism>
<dbReference type="AlphaFoldDB" id="A0AAV8XJX6"/>
<sequence length="176" mass="20164">MDARKNYQWVKKSRRWWRTDLHKERTGTNLLLDLKSQEISGQYNSFVRMSSTDFENLIQLTGPRIAKRDTYLRKAISVQDRLAVTLRFLASGDSYSSLQYLFRISKQVISRIVPEVLCLASIHGLKHEIKSDAVESWEFDVSSKSGDTLKFWRCSFCPEEQGDGVKGLNGGVIAPD</sequence>
<keyword evidence="2" id="KW-1185">Reference proteome</keyword>
<reference evidence="1" key="1">
    <citation type="journal article" date="2023" name="Insect Mol. Biol.">
        <title>Genome sequencing provides insights into the evolution of gene families encoding plant cell wall-degrading enzymes in longhorned beetles.</title>
        <authorList>
            <person name="Shin N.R."/>
            <person name="Okamura Y."/>
            <person name="Kirsch R."/>
            <person name="Pauchet Y."/>
        </authorList>
    </citation>
    <scope>NUCLEOTIDE SEQUENCE</scope>
    <source>
        <strain evidence="1">RBIC_L_NR</strain>
    </source>
</reference>
<name>A0AAV8XJX6_9CUCU</name>
<evidence type="ECO:0000313" key="2">
    <source>
        <dbReference type="Proteomes" id="UP001162156"/>
    </source>
</evidence>
<accession>A0AAV8XJX6</accession>
<gene>
    <name evidence="1" type="ORF">NQ314_011352</name>
</gene>